<dbReference type="SMART" id="SM00065">
    <property type="entry name" value="GAF"/>
    <property type="match status" value="1"/>
</dbReference>
<dbReference type="RefSeq" id="WP_270153786.1">
    <property type="nucleotide sequence ID" value="NZ_JAPNNL010000014.1"/>
</dbReference>
<gene>
    <name evidence="4" type="ORF">OUY22_06140</name>
</gene>
<dbReference type="Gene3D" id="3.60.40.10">
    <property type="entry name" value="PPM-type phosphatase domain"/>
    <property type="match status" value="1"/>
</dbReference>
<dbReference type="InterPro" id="IPR029016">
    <property type="entry name" value="GAF-like_dom_sf"/>
</dbReference>
<organism evidence="4 5">
    <name type="scientific">Nonomuraea corallina</name>
    <dbReference type="NCBI Taxonomy" id="2989783"/>
    <lineage>
        <taxon>Bacteria</taxon>
        <taxon>Bacillati</taxon>
        <taxon>Actinomycetota</taxon>
        <taxon>Actinomycetes</taxon>
        <taxon>Streptosporangiales</taxon>
        <taxon>Streptosporangiaceae</taxon>
        <taxon>Nonomuraea</taxon>
    </lineage>
</organism>
<dbReference type="Pfam" id="PF07228">
    <property type="entry name" value="SpoIIE"/>
    <property type="match status" value="1"/>
</dbReference>
<keyword evidence="5" id="KW-1185">Reference proteome</keyword>
<dbReference type="InterPro" id="IPR001932">
    <property type="entry name" value="PPM-type_phosphatase-like_dom"/>
</dbReference>
<evidence type="ECO:0000313" key="5">
    <source>
        <dbReference type="Proteomes" id="UP001144036"/>
    </source>
</evidence>
<dbReference type="InterPro" id="IPR003018">
    <property type="entry name" value="GAF"/>
</dbReference>
<keyword evidence="1" id="KW-0378">Hydrolase</keyword>
<dbReference type="Proteomes" id="UP001144036">
    <property type="component" value="Unassembled WGS sequence"/>
</dbReference>
<dbReference type="Pfam" id="PF01590">
    <property type="entry name" value="GAF"/>
    <property type="match status" value="1"/>
</dbReference>
<evidence type="ECO:0000313" key="4">
    <source>
        <dbReference type="EMBL" id="MDA0632993.1"/>
    </source>
</evidence>
<protein>
    <submittedName>
        <fullName evidence="4">SpoIIE family protein phosphatase</fullName>
    </submittedName>
</protein>
<dbReference type="InterPro" id="IPR036457">
    <property type="entry name" value="PPM-type-like_dom_sf"/>
</dbReference>
<evidence type="ECO:0000259" key="3">
    <source>
        <dbReference type="SMART" id="SM00331"/>
    </source>
</evidence>
<dbReference type="InterPro" id="IPR052016">
    <property type="entry name" value="Bact_Sigma-Reg"/>
</dbReference>
<feature type="domain" description="PPM-type phosphatase" evidence="3">
    <location>
        <begin position="238"/>
        <end position="447"/>
    </location>
</feature>
<feature type="domain" description="GAF" evidence="2">
    <location>
        <begin position="43"/>
        <end position="217"/>
    </location>
</feature>
<evidence type="ECO:0000256" key="1">
    <source>
        <dbReference type="ARBA" id="ARBA00022801"/>
    </source>
</evidence>
<accession>A0ABT4S701</accession>
<proteinExistence type="predicted"/>
<dbReference type="PANTHER" id="PTHR43156:SF2">
    <property type="entry name" value="STAGE II SPORULATION PROTEIN E"/>
    <property type="match status" value="1"/>
</dbReference>
<dbReference type="PANTHER" id="PTHR43156">
    <property type="entry name" value="STAGE II SPORULATION PROTEIN E-RELATED"/>
    <property type="match status" value="1"/>
</dbReference>
<dbReference type="SMART" id="SM00331">
    <property type="entry name" value="PP2C_SIG"/>
    <property type="match status" value="1"/>
</dbReference>
<evidence type="ECO:0000259" key="2">
    <source>
        <dbReference type="SMART" id="SM00065"/>
    </source>
</evidence>
<name>A0ABT4S701_9ACTN</name>
<dbReference type="Gene3D" id="3.30.450.40">
    <property type="match status" value="1"/>
</dbReference>
<sequence length="448" mass="48606">MEPYFLIKDPRSRARLRLSASAASHERLAFLNEASSRIGSTLDIKETCREVMDVAVPRLADTGGIMVQERLITEGEFPARKKDGSALVRRMATAAATHDPWEWDDAFPVDEVCVYPPYLPQGQAMATAETVLVPRLDRDVGEENAQAFQRPVIARLLPGCSFLVTPLLARGNVLGFLVLLRRDCSDPFEETDIPLAEELAARTAICIDNARLYERERRTALMLQRSLLPTGLQRPPGLEIAYRYLPASDLAEVGGDWFDVIPLAEDRTALVVGDVMGHGIRAAATMGQLRTATQTLASLDLDPPELLFRLNRVAHQLSSDQIATCLYATYDRASGKIAMASAGHVPPVLVEPTGRAAAVSVTPGLPLGVDVGEWETHTVDLPPGGMLALYTDGLVESRDQGIDEGLDGLCSLLSGPPRGIERICDMIVAAQRPADKRDDIALLLAKAG</sequence>
<dbReference type="EMBL" id="JAPNNL010000014">
    <property type="protein sequence ID" value="MDA0632993.1"/>
    <property type="molecule type" value="Genomic_DNA"/>
</dbReference>
<comment type="caution">
    <text evidence="4">The sequence shown here is derived from an EMBL/GenBank/DDBJ whole genome shotgun (WGS) entry which is preliminary data.</text>
</comment>
<dbReference type="SUPFAM" id="SSF81606">
    <property type="entry name" value="PP2C-like"/>
    <property type="match status" value="1"/>
</dbReference>
<dbReference type="SUPFAM" id="SSF55781">
    <property type="entry name" value="GAF domain-like"/>
    <property type="match status" value="1"/>
</dbReference>
<reference evidence="4" key="1">
    <citation type="submission" date="2022-11" db="EMBL/GenBank/DDBJ databases">
        <title>Nonomuraea corallina sp. nov., a new species of the genus Nonomuraea isolated from sea side sediment in Thai sea.</title>
        <authorList>
            <person name="Ngamcharungchit C."/>
            <person name="Matsumoto A."/>
            <person name="Suriyachadkun C."/>
            <person name="Panbangred W."/>
            <person name="Inahashi Y."/>
            <person name="Intra B."/>
        </authorList>
    </citation>
    <scope>NUCLEOTIDE SEQUENCE</scope>
    <source>
        <strain evidence="4">MCN248</strain>
    </source>
</reference>